<dbReference type="EMBL" id="PKMF04000582">
    <property type="protein sequence ID" value="KAK7825166.1"/>
    <property type="molecule type" value="Genomic_DNA"/>
</dbReference>
<comment type="caution">
    <text evidence="12">The sequence shown here is derived from an EMBL/GenBank/DDBJ whole genome shotgun (WGS) entry which is preliminary data.</text>
</comment>
<evidence type="ECO:0000256" key="5">
    <source>
        <dbReference type="ARBA" id="ARBA00022679"/>
    </source>
</evidence>
<dbReference type="AlphaFoldDB" id="A0AAW0JFI3"/>
<dbReference type="InterPro" id="IPR004838">
    <property type="entry name" value="NHTrfase_class1_PyrdxlP-BS"/>
</dbReference>
<dbReference type="PANTHER" id="PTHR11879:SF57">
    <property type="entry name" value="ASPARTATE AMINOTRANSFERASE 3, CHLOROPLASTIC"/>
    <property type="match status" value="1"/>
</dbReference>
<comment type="catalytic activity">
    <reaction evidence="7 9">
        <text>L-aspartate + 2-oxoglutarate = oxaloacetate + L-glutamate</text>
        <dbReference type="Rhea" id="RHEA:21824"/>
        <dbReference type="ChEBI" id="CHEBI:16452"/>
        <dbReference type="ChEBI" id="CHEBI:16810"/>
        <dbReference type="ChEBI" id="CHEBI:29985"/>
        <dbReference type="ChEBI" id="CHEBI:29991"/>
        <dbReference type="EC" id="2.6.1.1"/>
    </reaction>
</comment>
<keyword evidence="4 9" id="KW-0032">Aminotransferase</keyword>
<dbReference type="CDD" id="cd00609">
    <property type="entry name" value="AAT_like"/>
    <property type="match status" value="1"/>
</dbReference>
<protein>
    <recommendedName>
        <fullName evidence="9">Aspartate aminotransferase</fullName>
        <ecNumber evidence="9">2.6.1.1</ecNumber>
    </recommendedName>
</protein>
<dbReference type="PANTHER" id="PTHR11879">
    <property type="entry name" value="ASPARTATE AMINOTRANSFERASE"/>
    <property type="match status" value="1"/>
</dbReference>
<evidence type="ECO:0000256" key="2">
    <source>
        <dbReference type="ARBA" id="ARBA00007441"/>
    </source>
</evidence>
<dbReference type="SUPFAM" id="SSF53383">
    <property type="entry name" value="PLP-dependent transferases"/>
    <property type="match status" value="1"/>
</dbReference>
<evidence type="ECO:0000256" key="9">
    <source>
        <dbReference type="RuleBase" id="RU000480"/>
    </source>
</evidence>
<evidence type="ECO:0000256" key="8">
    <source>
        <dbReference type="ARBA" id="ARBA00053140"/>
    </source>
</evidence>
<evidence type="ECO:0000256" key="3">
    <source>
        <dbReference type="ARBA" id="ARBA00011738"/>
    </source>
</evidence>
<accession>A0AAW0JFI3</accession>
<organism evidence="12 13">
    <name type="scientific">Quercus suber</name>
    <name type="common">Cork oak</name>
    <dbReference type="NCBI Taxonomy" id="58331"/>
    <lineage>
        <taxon>Eukaryota</taxon>
        <taxon>Viridiplantae</taxon>
        <taxon>Streptophyta</taxon>
        <taxon>Embryophyta</taxon>
        <taxon>Tracheophyta</taxon>
        <taxon>Spermatophyta</taxon>
        <taxon>Magnoliopsida</taxon>
        <taxon>eudicotyledons</taxon>
        <taxon>Gunneridae</taxon>
        <taxon>Pentapetalae</taxon>
        <taxon>rosids</taxon>
        <taxon>fabids</taxon>
        <taxon>Fagales</taxon>
        <taxon>Fagaceae</taxon>
        <taxon>Quercus</taxon>
    </lineage>
</organism>
<comment type="function">
    <text evidence="8">Important for the metabolism of amino acids and Krebs-cycle related organic acids. In plants, it is involved in nitrogen metabolism and in aspects of carbon and energy metabolism.</text>
</comment>
<comment type="cofactor">
    <cofactor evidence="1">
        <name>pyridoxal 5'-phosphate</name>
        <dbReference type="ChEBI" id="CHEBI:597326"/>
    </cofactor>
</comment>
<keyword evidence="13" id="KW-1185">Reference proteome</keyword>
<dbReference type="InterPro" id="IPR015421">
    <property type="entry name" value="PyrdxlP-dep_Trfase_major"/>
</dbReference>
<evidence type="ECO:0000256" key="4">
    <source>
        <dbReference type="ARBA" id="ARBA00022576"/>
    </source>
</evidence>
<dbReference type="EC" id="2.6.1.1" evidence="9"/>
<evidence type="ECO:0000313" key="12">
    <source>
        <dbReference type="EMBL" id="KAK7825166.1"/>
    </source>
</evidence>
<feature type="compositionally biased region" description="Polar residues" evidence="10">
    <location>
        <begin position="53"/>
        <end position="68"/>
    </location>
</feature>
<dbReference type="GO" id="GO:0006520">
    <property type="term" value="P:amino acid metabolic process"/>
    <property type="evidence" value="ECO:0007669"/>
    <property type="project" value="InterPro"/>
</dbReference>
<dbReference type="GO" id="GO:0004069">
    <property type="term" value="F:L-aspartate:2-oxoglutarate aminotransferase activity"/>
    <property type="evidence" value="ECO:0007669"/>
    <property type="project" value="UniProtKB-EC"/>
</dbReference>
<proteinExistence type="inferred from homology"/>
<dbReference type="FunFam" id="3.40.640.10:FF:000052">
    <property type="entry name" value="Aspartate aminotransferase"/>
    <property type="match status" value="1"/>
</dbReference>
<dbReference type="Proteomes" id="UP000237347">
    <property type="component" value="Unassembled WGS sequence"/>
</dbReference>
<keyword evidence="5 9" id="KW-0808">Transferase</keyword>
<evidence type="ECO:0000313" key="13">
    <source>
        <dbReference type="Proteomes" id="UP000237347"/>
    </source>
</evidence>
<gene>
    <name evidence="12" type="primary">ASP3</name>
    <name evidence="12" type="ORF">CFP56_033644</name>
</gene>
<dbReference type="FunFam" id="3.90.1150.10:FF:000001">
    <property type="entry name" value="Aspartate aminotransferase"/>
    <property type="match status" value="1"/>
</dbReference>
<dbReference type="NCBIfam" id="NF006719">
    <property type="entry name" value="PRK09257.1"/>
    <property type="match status" value="1"/>
</dbReference>
<dbReference type="Gene3D" id="3.90.1150.10">
    <property type="entry name" value="Aspartate Aminotransferase, domain 1"/>
    <property type="match status" value="1"/>
</dbReference>
<dbReference type="Pfam" id="PF00155">
    <property type="entry name" value="Aminotran_1_2"/>
    <property type="match status" value="1"/>
</dbReference>
<dbReference type="InterPro" id="IPR015422">
    <property type="entry name" value="PyrdxlP-dep_Trfase_small"/>
</dbReference>
<dbReference type="GO" id="GO:0030170">
    <property type="term" value="F:pyridoxal phosphate binding"/>
    <property type="evidence" value="ECO:0007669"/>
    <property type="project" value="InterPro"/>
</dbReference>
<dbReference type="PRINTS" id="PR00799">
    <property type="entry name" value="TRANSAMINASE"/>
</dbReference>
<dbReference type="InterPro" id="IPR004839">
    <property type="entry name" value="Aminotransferase_I/II_large"/>
</dbReference>
<evidence type="ECO:0000256" key="7">
    <source>
        <dbReference type="ARBA" id="ARBA00049185"/>
    </source>
</evidence>
<evidence type="ECO:0000256" key="10">
    <source>
        <dbReference type="SAM" id="MobiDB-lite"/>
    </source>
</evidence>
<dbReference type="Gene3D" id="3.40.640.10">
    <property type="entry name" value="Type I PLP-dependent aspartate aminotransferase-like (Major domain)"/>
    <property type="match status" value="1"/>
</dbReference>
<feature type="region of interest" description="Disordered" evidence="10">
    <location>
        <begin position="47"/>
        <end position="68"/>
    </location>
</feature>
<evidence type="ECO:0000259" key="11">
    <source>
        <dbReference type="Pfam" id="PF00155"/>
    </source>
</evidence>
<keyword evidence="6" id="KW-0663">Pyridoxal phosphate</keyword>
<dbReference type="GO" id="GO:0005739">
    <property type="term" value="C:mitochondrion"/>
    <property type="evidence" value="ECO:0007669"/>
    <property type="project" value="TreeGrafter"/>
</dbReference>
<comment type="miscellaneous">
    <text evidence="9">In eukaryotes there are cytoplasmic, mitochondrial and chloroplastic isozymes.</text>
</comment>
<evidence type="ECO:0000256" key="6">
    <source>
        <dbReference type="ARBA" id="ARBA00022898"/>
    </source>
</evidence>
<sequence>MRQQVTSLEAHGFESPTTESAFSSTISSSSSASDRRLKALARHFVDSSPVMDSHSQNPNDTVSPSPTSSAFHADSVFAHLVRAPEDPILGVTVAYNKDPSPIKLNLGVGAYRTEEGKPLVLNVVRQAEQQLVNDRSRVKEYLPIVGLAEYNKLSAKLILGADRCISPLFYCLITHCMEYQDVRFKSPAIQENRVTTVQCLSGTGSLRVGGEFLARHYHQLTIYIPLPTWGNHPKIFTLAGLSVKTYRYYDPATRGLDFQGLLEDLSSAPSGAIVLLHACAHNPTGVDPTIQQWEQIRQLMRSKALLPFFDSAYQGFASGSLDADAQPVRMFVADGGECLVAQSYAKNMGLYGERVGALSIVCKSADVASRVESQLKLVIRPMYSSPPIHGASIVATILKDRNLYTEWTIELKAMADRIISMRQQLFDALRARGTPGDWSHIIKQIGMFTFTGLNSEQVAFMTREYHIYMTSDGRISMAGLSSRTVPHLADAIHAAVTSFA</sequence>
<dbReference type="InterPro" id="IPR015424">
    <property type="entry name" value="PyrdxlP-dep_Trfase"/>
</dbReference>
<feature type="region of interest" description="Disordered" evidence="10">
    <location>
        <begin position="1"/>
        <end position="28"/>
    </location>
</feature>
<comment type="subunit">
    <text evidence="3 9">Homodimer.</text>
</comment>
<feature type="domain" description="Aminotransferase class I/classII large" evidence="11">
    <location>
        <begin position="102"/>
        <end position="492"/>
    </location>
</feature>
<dbReference type="PROSITE" id="PS00105">
    <property type="entry name" value="AA_TRANSFER_CLASS_1"/>
    <property type="match status" value="1"/>
</dbReference>
<evidence type="ECO:0000256" key="1">
    <source>
        <dbReference type="ARBA" id="ARBA00001933"/>
    </source>
</evidence>
<reference evidence="12 13" key="1">
    <citation type="journal article" date="2018" name="Sci. Data">
        <title>The draft genome sequence of cork oak.</title>
        <authorList>
            <person name="Ramos A.M."/>
            <person name="Usie A."/>
            <person name="Barbosa P."/>
            <person name="Barros P.M."/>
            <person name="Capote T."/>
            <person name="Chaves I."/>
            <person name="Simoes F."/>
            <person name="Abreu I."/>
            <person name="Carrasquinho I."/>
            <person name="Faro C."/>
            <person name="Guimaraes J.B."/>
            <person name="Mendonca D."/>
            <person name="Nobrega F."/>
            <person name="Rodrigues L."/>
            <person name="Saibo N.J.M."/>
            <person name="Varela M.C."/>
            <person name="Egas C."/>
            <person name="Matos J."/>
            <person name="Miguel C.M."/>
            <person name="Oliveira M.M."/>
            <person name="Ricardo C.P."/>
            <person name="Goncalves S."/>
        </authorList>
    </citation>
    <scope>NUCLEOTIDE SEQUENCE [LARGE SCALE GENOMIC DNA]</scope>
    <source>
        <strain evidence="13">cv. HL8</strain>
    </source>
</reference>
<dbReference type="InterPro" id="IPR000796">
    <property type="entry name" value="Asp_trans"/>
</dbReference>
<name>A0AAW0JFI3_QUESU</name>
<comment type="similarity">
    <text evidence="2">Belongs to the class-I pyridoxal-phosphate-dependent aminotransferase family.</text>
</comment>